<sequence length="76" mass="8747">MSKYIHVDGDDGGMFVSPDQKNLTIGKEEGWFNNGWIYKVPDDFKVVVTLKTIPNHIYLYELLSDHKDAELVFQGE</sequence>
<evidence type="ECO:0000313" key="1">
    <source>
        <dbReference type="EMBL" id="KKN04027.1"/>
    </source>
</evidence>
<comment type="caution">
    <text evidence="1">The sequence shown here is derived from an EMBL/GenBank/DDBJ whole genome shotgun (WGS) entry which is preliminary data.</text>
</comment>
<dbReference type="AlphaFoldDB" id="A0A0F9MX52"/>
<name>A0A0F9MX52_9ZZZZ</name>
<accession>A0A0F9MX52</accession>
<protein>
    <submittedName>
        <fullName evidence="1">Uncharacterized protein</fullName>
    </submittedName>
</protein>
<proteinExistence type="predicted"/>
<dbReference type="EMBL" id="LAZR01004968">
    <property type="protein sequence ID" value="KKN04027.1"/>
    <property type="molecule type" value="Genomic_DNA"/>
</dbReference>
<organism evidence="1">
    <name type="scientific">marine sediment metagenome</name>
    <dbReference type="NCBI Taxonomy" id="412755"/>
    <lineage>
        <taxon>unclassified sequences</taxon>
        <taxon>metagenomes</taxon>
        <taxon>ecological metagenomes</taxon>
    </lineage>
</organism>
<gene>
    <name evidence="1" type="ORF">LCGC14_1101590</name>
</gene>
<reference evidence="1" key="1">
    <citation type="journal article" date="2015" name="Nature">
        <title>Complex archaea that bridge the gap between prokaryotes and eukaryotes.</title>
        <authorList>
            <person name="Spang A."/>
            <person name="Saw J.H."/>
            <person name="Jorgensen S.L."/>
            <person name="Zaremba-Niedzwiedzka K."/>
            <person name="Martijn J."/>
            <person name="Lind A.E."/>
            <person name="van Eijk R."/>
            <person name="Schleper C."/>
            <person name="Guy L."/>
            <person name="Ettema T.J."/>
        </authorList>
    </citation>
    <scope>NUCLEOTIDE SEQUENCE</scope>
</reference>